<evidence type="ECO:0000313" key="3">
    <source>
        <dbReference type="EMBL" id="KAK5952866.1"/>
    </source>
</evidence>
<keyword evidence="1" id="KW-0175">Coiled coil</keyword>
<feature type="compositionally biased region" description="Basic and acidic residues" evidence="2">
    <location>
        <begin position="48"/>
        <end position="59"/>
    </location>
</feature>
<feature type="compositionally biased region" description="Basic and acidic residues" evidence="2">
    <location>
        <begin position="93"/>
        <end position="103"/>
    </location>
</feature>
<protein>
    <submittedName>
        <fullName evidence="3">Uncharacterized protein</fullName>
    </submittedName>
</protein>
<gene>
    <name evidence="3" type="ORF">OHC33_005987</name>
</gene>
<organism evidence="3 4">
    <name type="scientific">Knufia fluminis</name>
    <dbReference type="NCBI Taxonomy" id="191047"/>
    <lineage>
        <taxon>Eukaryota</taxon>
        <taxon>Fungi</taxon>
        <taxon>Dikarya</taxon>
        <taxon>Ascomycota</taxon>
        <taxon>Pezizomycotina</taxon>
        <taxon>Eurotiomycetes</taxon>
        <taxon>Chaetothyriomycetidae</taxon>
        <taxon>Chaetothyriales</taxon>
        <taxon>Trichomeriaceae</taxon>
        <taxon>Knufia</taxon>
    </lineage>
</organism>
<accession>A0AAN8I782</accession>
<reference evidence="3 4" key="1">
    <citation type="submission" date="2022-12" db="EMBL/GenBank/DDBJ databases">
        <title>Genomic features and morphological characterization of a novel Knufia sp. strain isolated from spacecraft assembly facility.</title>
        <authorList>
            <person name="Teixeira M."/>
            <person name="Chander A.M."/>
            <person name="Stajich J.E."/>
            <person name="Venkateswaran K."/>
        </authorList>
    </citation>
    <scope>NUCLEOTIDE SEQUENCE [LARGE SCALE GENOMIC DNA]</scope>
    <source>
        <strain evidence="3 4">FJI-L2-BK-P2</strain>
    </source>
</reference>
<feature type="compositionally biased region" description="Polar residues" evidence="2">
    <location>
        <begin position="199"/>
        <end position="209"/>
    </location>
</feature>
<feature type="coiled-coil region" evidence="1">
    <location>
        <begin position="216"/>
        <end position="371"/>
    </location>
</feature>
<name>A0AAN8I782_9EURO</name>
<keyword evidence="4" id="KW-1185">Reference proteome</keyword>
<evidence type="ECO:0000313" key="4">
    <source>
        <dbReference type="Proteomes" id="UP001316803"/>
    </source>
</evidence>
<sequence length="392" mass="44644">MPRSRKAASDTGIDTIQVKQDSMGKAKRKITSSYATENDLNSTTQQVIEKHDRLDHNYVPEDEDEPAAKKPKPSRQQDDPVKIYSQGTYSPPEKSKTQSRKDWASIHCKRTLKLLPEPRKASATGLASLYEQSRALNIFMQGEYEYQSTVATDLRKKRAEEQKSARVKIEELEMVVGALEPGQRSSKKQKAEVKPPLPTQTVQHNATEQSRYESIRNNLANELGTLKLQLEEERHDKIIEEQAKQSAQRLLEDARSQIKQLTETSEEPLAALRVELNQHKQEREHAEKQLKEALSDRSRAESEILVLKEEKAQSINNARREYRNRCSKAENESSELKAQVEKLKRTMSIKEKSLKEELAAKQNTIAKQEVELGTQKAAFANAMVHFSKPSGM</sequence>
<dbReference type="AlphaFoldDB" id="A0AAN8I782"/>
<comment type="caution">
    <text evidence="3">The sequence shown here is derived from an EMBL/GenBank/DDBJ whole genome shotgun (WGS) entry which is preliminary data.</text>
</comment>
<dbReference type="Proteomes" id="UP001316803">
    <property type="component" value="Unassembled WGS sequence"/>
</dbReference>
<dbReference type="EMBL" id="JAKLMC020000013">
    <property type="protein sequence ID" value="KAK5952866.1"/>
    <property type="molecule type" value="Genomic_DNA"/>
</dbReference>
<evidence type="ECO:0000256" key="1">
    <source>
        <dbReference type="SAM" id="Coils"/>
    </source>
</evidence>
<feature type="region of interest" description="Disordered" evidence="2">
    <location>
        <begin position="1"/>
        <end position="103"/>
    </location>
</feature>
<feature type="region of interest" description="Disordered" evidence="2">
    <location>
        <begin position="181"/>
        <end position="210"/>
    </location>
</feature>
<evidence type="ECO:0000256" key="2">
    <source>
        <dbReference type="SAM" id="MobiDB-lite"/>
    </source>
</evidence>
<proteinExistence type="predicted"/>
<feature type="compositionally biased region" description="Polar residues" evidence="2">
    <location>
        <begin position="31"/>
        <end position="47"/>
    </location>
</feature>